<dbReference type="PANTHER" id="PTHR43479">
    <property type="entry name" value="ACREF/ENVCD OPERON REPRESSOR-RELATED"/>
    <property type="match status" value="1"/>
</dbReference>
<dbReference type="PANTHER" id="PTHR43479:SF11">
    <property type="entry name" value="ACREF_ENVCD OPERON REPRESSOR-RELATED"/>
    <property type="match status" value="1"/>
</dbReference>
<accession>A0A397RN22</accession>
<dbReference type="Pfam" id="PF00440">
    <property type="entry name" value="TetR_N"/>
    <property type="match status" value="1"/>
</dbReference>
<feature type="DNA-binding region" description="H-T-H motif" evidence="2">
    <location>
        <begin position="32"/>
        <end position="51"/>
    </location>
</feature>
<dbReference type="OrthoDB" id="9810250at2"/>
<keyword evidence="1 2" id="KW-0238">DNA-binding</keyword>
<dbReference type="EMBL" id="QXEV01000017">
    <property type="protein sequence ID" value="RIA75523.1"/>
    <property type="molecule type" value="Genomic_DNA"/>
</dbReference>
<organism evidence="4 5">
    <name type="scientific">Anaeroplasma bactoclasticum</name>
    <dbReference type="NCBI Taxonomy" id="2088"/>
    <lineage>
        <taxon>Bacteria</taxon>
        <taxon>Bacillati</taxon>
        <taxon>Mycoplasmatota</taxon>
        <taxon>Mollicutes</taxon>
        <taxon>Anaeroplasmatales</taxon>
        <taxon>Anaeroplasmataceae</taxon>
        <taxon>Anaeroplasma</taxon>
    </lineage>
</organism>
<keyword evidence="5" id="KW-1185">Reference proteome</keyword>
<dbReference type="Proteomes" id="UP000266506">
    <property type="component" value="Unassembled WGS sequence"/>
</dbReference>
<dbReference type="AlphaFoldDB" id="A0A397RN22"/>
<evidence type="ECO:0000256" key="2">
    <source>
        <dbReference type="PROSITE-ProRule" id="PRU00335"/>
    </source>
</evidence>
<dbReference type="PROSITE" id="PS50977">
    <property type="entry name" value="HTH_TETR_2"/>
    <property type="match status" value="1"/>
</dbReference>
<dbReference type="GO" id="GO:0003677">
    <property type="term" value="F:DNA binding"/>
    <property type="evidence" value="ECO:0007669"/>
    <property type="project" value="UniProtKB-UniRule"/>
</dbReference>
<dbReference type="RefSeq" id="WP_119016542.1">
    <property type="nucleotide sequence ID" value="NZ_QXEV01000017.1"/>
</dbReference>
<dbReference type="PRINTS" id="PR00455">
    <property type="entry name" value="HTHTETR"/>
</dbReference>
<protein>
    <submittedName>
        <fullName evidence="4">TetR family transcriptional regulator</fullName>
    </submittedName>
</protein>
<evidence type="ECO:0000256" key="1">
    <source>
        <dbReference type="ARBA" id="ARBA00023125"/>
    </source>
</evidence>
<evidence type="ECO:0000313" key="4">
    <source>
        <dbReference type="EMBL" id="RIA75523.1"/>
    </source>
</evidence>
<feature type="domain" description="HTH tetR-type" evidence="3">
    <location>
        <begin position="9"/>
        <end position="69"/>
    </location>
</feature>
<evidence type="ECO:0000313" key="5">
    <source>
        <dbReference type="Proteomes" id="UP000266506"/>
    </source>
</evidence>
<reference evidence="4 5" key="1">
    <citation type="submission" date="2018-08" db="EMBL/GenBank/DDBJ databases">
        <title>Genomic Encyclopedia of Archaeal and Bacterial Type Strains, Phase II (KMG-II): from individual species to whole genera.</title>
        <authorList>
            <person name="Goeker M."/>
        </authorList>
    </citation>
    <scope>NUCLEOTIDE SEQUENCE [LARGE SCALE GENOMIC DNA]</scope>
    <source>
        <strain evidence="4 5">ATCC 27112</strain>
    </source>
</reference>
<name>A0A397RN22_9MOLU</name>
<evidence type="ECO:0000259" key="3">
    <source>
        <dbReference type="PROSITE" id="PS50977"/>
    </source>
</evidence>
<dbReference type="Gene3D" id="1.10.357.10">
    <property type="entry name" value="Tetracycline Repressor, domain 2"/>
    <property type="match status" value="1"/>
</dbReference>
<dbReference type="InParanoid" id="A0A397RN22"/>
<dbReference type="InterPro" id="IPR001647">
    <property type="entry name" value="HTH_TetR"/>
</dbReference>
<proteinExistence type="predicted"/>
<comment type="caution">
    <text evidence="4">The sequence shown here is derived from an EMBL/GenBank/DDBJ whole genome shotgun (WGS) entry which is preliminary data.</text>
</comment>
<dbReference type="InterPro" id="IPR050624">
    <property type="entry name" value="HTH-type_Tx_Regulator"/>
</dbReference>
<dbReference type="InterPro" id="IPR009057">
    <property type="entry name" value="Homeodomain-like_sf"/>
</dbReference>
<dbReference type="SUPFAM" id="SSF46689">
    <property type="entry name" value="Homeodomain-like"/>
    <property type="match status" value="1"/>
</dbReference>
<sequence length="169" mass="19698">MSTNQEISNLTKSYIKTAMLELLSKQRYDKISITDLVARAGVSRTAFYRNYSSKDDLIEDIVHDLIESTNIDIQLFLNYNVKELETFYNCLRSRKKEIEIITKASLENLHILNHKKDLACEIIKRNTEKQYEDAAIGGAINAIVYKWILENMNETDEEMAKITYKIIHK</sequence>
<gene>
    <name evidence="4" type="ORF">EI71_01418</name>
</gene>